<dbReference type="PROSITE" id="PS00217">
    <property type="entry name" value="SUGAR_TRANSPORT_2"/>
    <property type="match status" value="1"/>
</dbReference>
<accession>A0A5N5E1Z7</accession>
<reference evidence="7 8" key="1">
    <citation type="journal article" date="2017" name="Poromechanics V (2013)">
        <title>Genomic Characterization of the Arsenic-Tolerant Actinobacterium, &lt;i&gt;Rhodococcus erythropolis&lt;/i&gt; S43.</title>
        <authorList>
            <person name="Retamal-Morales G."/>
            <person name="Mehnert M."/>
            <person name="Schwabe R."/>
            <person name="Tischler D."/>
            <person name="Schloemann M."/>
            <person name="Levican G.J."/>
        </authorList>
    </citation>
    <scope>NUCLEOTIDE SEQUENCE [LARGE SCALE GENOMIC DNA]</scope>
    <source>
        <strain evidence="7 8">S43</strain>
    </source>
</reference>
<dbReference type="SUPFAM" id="SSF103473">
    <property type="entry name" value="MFS general substrate transporter"/>
    <property type="match status" value="1"/>
</dbReference>
<feature type="transmembrane region" description="Helical" evidence="5">
    <location>
        <begin position="57"/>
        <end position="74"/>
    </location>
</feature>
<feature type="transmembrane region" description="Helical" evidence="5">
    <location>
        <begin position="20"/>
        <end position="45"/>
    </location>
</feature>
<dbReference type="InterPro" id="IPR005829">
    <property type="entry name" value="Sugar_transporter_CS"/>
</dbReference>
<evidence type="ECO:0000259" key="6">
    <source>
        <dbReference type="PROSITE" id="PS50850"/>
    </source>
</evidence>
<keyword evidence="3 5" id="KW-1133">Transmembrane helix</keyword>
<dbReference type="InterPro" id="IPR036259">
    <property type="entry name" value="MFS_trans_sf"/>
</dbReference>
<gene>
    <name evidence="7" type="ORF">BS297_16640</name>
</gene>
<feature type="transmembrane region" description="Helical" evidence="5">
    <location>
        <begin position="86"/>
        <end position="105"/>
    </location>
</feature>
<dbReference type="AlphaFoldDB" id="A0A5N5E1Z7"/>
<proteinExistence type="predicted"/>
<evidence type="ECO:0000313" key="7">
    <source>
        <dbReference type="EMBL" id="KAB2584217.1"/>
    </source>
</evidence>
<protein>
    <recommendedName>
        <fullName evidence="6">Major facilitator superfamily (MFS) profile domain-containing protein</fullName>
    </recommendedName>
</protein>
<dbReference type="PANTHER" id="PTHR23508:SF10">
    <property type="entry name" value="CARBOXYLIC ACID TRANSPORTER PROTEIN HOMOLOG"/>
    <property type="match status" value="1"/>
</dbReference>
<feature type="transmembrane region" description="Helical" evidence="5">
    <location>
        <begin position="376"/>
        <end position="395"/>
    </location>
</feature>
<dbReference type="InterPro" id="IPR011701">
    <property type="entry name" value="MFS"/>
</dbReference>
<comment type="caution">
    <text evidence="7">The sequence shown here is derived from an EMBL/GenBank/DDBJ whole genome shotgun (WGS) entry which is preliminary data.</text>
</comment>
<comment type="subcellular location">
    <subcellularLocation>
        <location evidence="1">Cell membrane</location>
        <topology evidence="1">Multi-pass membrane protein</topology>
    </subcellularLocation>
</comment>
<evidence type="ECO:0000256" key="3">
    <source>
        <dbReference type="ARBA" id="ARBA00022989"/>
    </source>
</evidence>
<evidence type="ECO:0000313" key="8">
    <source>
        <dbReference type="Proteomes" id="UP000325576"/>
    </source>
</evidence>
<feature type="transmembrane region" description="Helical" evidence="5">
    <location>
        <begin position="172"/>
        <end position="194"/>
    </location>
</feature>
<sequence>MASARELIDASPLSRLQIRVILLCTLVNMAEGYDILSMSLAILPITDDWGISGTQSGMLFSAGLIGMAVGSIALGPVGDRYGRRPLLIGSLVVITVGLLLSAASGDVTQLALARLLAGVGMGGIIPSSPIIVGEYAPARKRSTLIALFAIGIPLGGVLGGAGAAVLMSTYGWHSAFLLGAVVTAIMAGVAYFGIPESPDFLAAKGTESSRKKLDELISKMKLTGVPVTGNHTTPVRRSPNVSGSAHLKSWALATTCIVFGLVNIAYFFGNTWTPKLLKLAGMSNNAGISGGLMFSLGGALGTLVFAGLALRFASMWITMGFILAGSLLFGVLALVSTQLSPALVASALLGLCMTAAYTGLYVMVPILFRPEARVSALGIAAGLGRIGSIVTPLGIGLLVDRSWTTESIFFLFVVPTLLAAATIAYAQVRNTKESVALAVDGEKASVPAA</sequence>
<dbReference type="GO" id="GO:0046943">
    <property type="term" value="F:carboxylic acid transmembrane transporter activity"/>
    <property type="evidence" value="ECO:0007669"/>
    <property type="project" value="TreeGrafter"/>
</dbReference>
<dbReference type="Proteomes" id="UP000325576">
    <property type="component" value="Unassembled WGS sequence"/>
</dbReference>
<keyword evidence="4 5" id="KW-0472">Membrane</keyword>
<feature type="domain" description="Major facilitator superfamily (MFS) profile" evidence="6">
    <location>
        <begin position="20"/>
        <end position="432"/>
    </location>
</feature>
<evidence type="ECO:0000256" key="5">
    <source>
        <dbReference type="SAM" id="Phobius"/>
    </source>
</evidence>
<dbReference type="PANTHER" id="PTHR23508">
    <property type="entry name" value="CARBOXYLIC ACID TRANSPORTER PROTEIN HOMOLOG"/>
    <property type="match status" value="1"/>
</dbReference>
<dbReference type="Pfam" id="PF07690">
    <property type="entry name" value="MFS_1"/>
    <property type="match status" value="1"/>
</dbReference>
<dbReference type="EMBL" id="MRBO01000460">
    <property type="protein sequence ID" value="KAB2584217.1"/>
    <property type="molecule type" value="Genomic_DNA"/>
</dbReference>
<feature type="transmembrane region" description="Helical" evidence="5">
    <location>
        <begin position="407"/>
        <end position="426"/>
    </location>
</feature>
<dbReference type="InterPro" id="IPR020846">
    <property type="entry name" value="MFS_dom"/>
</dbReference>
<name>A0A5N5E1Z7_RHOER</name>
<feature type="transmembrane region" description="Helical" evidence="5">
    <location>
        <begin position="250"/>
        <end position="268"/>
    </location>
</feature>
<evidence type="ECO:0000256" key="1">
    <source>
        <dbReference type="ARBA" id="ARBA00004651"/>
    </source>
</evidence>
<feature type="transmembrane region" description="Helical" evidence="5">
    <location>
        <begin position="316"/>
        <end position="336"/>
    </location>
</feature>
<keyword evidence="2 5" id="KW-0812">Transmembrane</keyword>
<feature type="transmembrane region" description="Helical" evidence="5">
    <location>
        <begin position="111"/>
        <end position="132"/>
    </location>
</feature>
<dbReference type="PROSITE" id="PS50850">
    <property type="entry name" value="MFS"/>
    <property type="match status" value="1"/>
</dbReference>
<evidence type="ECO:0000256" key="4">
    <source>
        <dbReference type="ARBA" id="ARBA00023136"/>
    </source>
</evidence>
<dbReference type="GO" id="GO:0005886">
    <property type="term" value="C:plasma membrane"/>
    <property type="evidence" value="ECO:0007669"/>
    <property type="project" value="UniProtKB-SubCell"/>
</dbReference>
<evidence type="ECO:0000256" key="2">
    <source>
        <dbReference type="ARBA" id="ARBA00022692"/>
    </source>
</evidence>
<feature type="transmembrane region" description="Helical" evidence="5">
    <location>
        <begin position="144"/>
        <end position="166"/>
    </location>
</feature>
<organism evidence="7 8">
    <name type="scientific">Rhodococcus erythropolis</name>
    <name type="common">Arthrobacter picolinophilus</name>
    <dbReference type="NCBI Taxonomy" id="1833"/>
    <lineage>
        <taxon>Bacteria</taxon>
        <taxon>Bacillati</taxon>
        <taxon>Actinomycetota</taxon>
        <taxon>Actinomycetes</taxon>
        <taxon>Mycobacteriales</taxon>
        <taxon>Nocardiaceae</taxon>
        <taxon>Rhodococcus</taxon>
        <taxon>Rhodococcus erythropolis group</taxon>
    </lineage>
</organism>
<feature type="transmembrane region" description="Helical" evidence="5">
    <location>
        <begin position="288"/>
        <end position="309"/>
    </location>
</feature>
<feature type="transmembrane region" description="Helical" evidence="5">
    <location>
        <begin position="342"/>
        <end position="364"/>
    </location>
</feature>
<dbReference type="Gene3D" id="1.20.1250.20">
    <property type="entry name" value="MFS general substrate transporter like domains"/>
    <property type="match status" value="1"/>
</dbReference>